<comment type="function">
    <text evidence="3">Plays a central role in 2-thiolation of mcm(5)S(2)U at tRNA wobble positions of tRNA(Lys), tRNA(Glu) and tRNA(Gln). May act by forming a heterodimer with NCS6 that ligates sulfur from thiocarboxylated URM1 onto the uridine of tRNAs at wobble position. Prior mcm(5) tRNA modification by the elongator complex is required for 2-thiolation. May also be involved in protein urmylation.</text>
</comment>
<organism evidence="4 5">
    <name type="scientific">Massariosphaeria phaeospora</name>
    <dbReference type="NCBI Taxonomy" id="100035"/>
    <lineage>
        <taxon>Eukaryota</taxon>
        <taxon>Fungi</taxon>
        <taxon>Dikarya</taxon>
        <taxon>Ascomycota</taxon>
        <taxon>Pezizomycotina</taxon>
        <taxon>Dothideomycetes</taxon>
        <taxon>Pleosporomycetidae</taxon>
        <taxon>Pleosporales</taxon>
        <taxon>Pleosporales incertae sedis</taxon>
        <taxon>Massariosphaeria</taxon>
    </lineage>
</organism>
<dbReference type="PANTHER" id="PTHR20882">
    <property type="entry name" value="CYTOPLASMIC TRNA 2-THIOLATION PROTEIN 2"/>
    <property type="match status" value="1"/>
</dbReference>
<dbReference type="Pfam" id="PF10288">
    <property type="entry name" value="CTU2"/>
    <property type="match status" value="1"/>
</dbReference>
<evidence type="ECO:0000313" key="4">
    <source>
        <dbReference type="EMBL" id="KAF2873696.1"/>
    </source>
</evidence>
<keyword evidence="5" id="KW-1185">Reference proteome</keyword>
<comment type="caution">
    <text evidence="4">The sequence shown here is derived from an EMBL/GenBank/DDBJ whole genome shotgun (WGS) entry which is preliminary data.</text>
</comment>
<dbReference type="Gene3D" id="3.40.50.620">
    <property type="entry name" value="HUPs"/>
    <property type="match status" value="1"/>
</dbReference>
<dbReference type="GO" id="GO:0032447">
    <property type="term" value="P:protein urmylation"/>
    <property type="evidence" value="ECO:0007669"/>
    <property type="project" value="UniProtKB-UniRule"/>
</dbReference>
<evidence type="ECO:0000256" key="3">
    <source>
        <dbReference type="HAMAP-Rule" id="MF_03054"/>
    </source>
</evidence>
<dbReference type="UniPathway" id="UPA00988"/>
<dbReference type="GO" id="GO:0016779">
    <property type="term" value="F:nucleotidyltransferase activity"/>
    <property type="evidence" value="ECO:0007669"/>
    <property type="project" value="UniProtKB-UniRule"/>
</dbReference>
<dbReference type="HAMAP" id="MF_03054">
    <property type="entry name" value="CTU2"/>
    <property type="match status" value="1"/>
</dbReference>
<dbReference type="GO" id="GO:0000049">
    <property type="term" value="F:tRNA binding"/>
    <property type="evidence" value="ECO:0007669"/>
    <property type="project" value="InterPro"/>
</dbReference>
<dbReference type="InterPro" id="IPR014729">
    <property type="entry name" value="Rossmann-like_a/b/a_fold"/>
</dbReference>
<comment type="pathway">
    <text evidence="3">tRNA modification; 5-methoxycarbonylmethyl-2-thiouridine-tRNA biosynthesis.</text>
</comment>
<keyword evidence="1 3" id="KW-0963">Cytoplasm</keyword>
<gene>
    <name evidence="3" type="primary">NCS2</name>
    <name evidence="3" type="synonym">CTU2</name>
    <name evidence="4" type="ORF">BDV95DRAFT_489295</name>
</gene>
<dbReference type="EMBL" id="JAADJZ010000007">
    <property type="protein sequence ID" value="KAF2873696.1"/>
    <property type="molecule type" value="Genomic_DNA"/>
</dbReference>
<dbReference type="GO" id="GO:0002143">
    <property type="term" value="P:tRNA wobble position uridine thiolation"/>
    <property type="evidence" value="ECO:0007669"/>
    <property type="project" value="TreeGrafter"/>
</dbReference>
<dbReference type="SUPFAM" id="SSF52402">
    <property type="entry name" value="Adenine nucleotide alpha hydrolases-like"/>
    <property type="match status" value="1"/>
</dbReference>
<dbReference type="GO" id="GO:0005829">
    <property type="term" value="C:cytosol"/>
    <property type="evidence" value="ECO:0007669"/>
    <property type="project" value="TreeGrafter"/>
</dbReference>
<dbReference type="InterPro" id="IPR019407">
    <property type="entry name" value="CTU2"/>
</dbReference>
<evidence type="ECO:0000256" key="2">
    <source>
        <dbReference type="ARBA" id="ARBA00022694"/>
    </source>
</evidence>
<evidence type="ECO:0000256" key="1">
    <source>
        <dbReference type="ARBA" id="ARBA00022490"/>
    </source>
</evidence>
<comment type="subcellular location">
    <subcellularLocation>
        <location evidence="3">Cytoplasm</location>
    </subcellularLocation>
</comment>
<dbReference type="AlphaFoldDB" id="A0A7C8MB26"/>
<keyword evidence="2 3" id="KW-0819">tRNA processing</keyword>
<evidence type="ECO:0000313" key="5">
    <source>
        <dbReference type="Proteomes" id="UP000481861"/>
    </source>
</evidence>
<reference evidence="4 5" key="1">
    <citation type="submission" date="2020-01" db="EMBL/GenBank/DDBJ databases">
        <authorList>
            <consortium name="DOE Joint Genome Institute"/>
            <person name="Haridas S."/>
            <person name="Albert R."/>
            <person name="Binder M."/>
            <person name="Bloem J."/>
            <person name="Labutti K."/>
            <person name="Salamov A."/>
            <person name="Andreopoulos B."/>
            <person name="Baker S.E."/>
            <person name="Barry K."/>
            <person name="Bills G."/>
            <person name="Bluhm B.H."/>
            <person name="Cannon C."/>
            <person name="Castanera R."/>
            <person name="Culley D.E."/>
            <person name="Daum C."/>
            <person name="Ezra D."/>
            <person name="Gonzalez J.B."/>
            <person name="Henrissat B."/>
            <person name="Kuo A."/>
            <person name="Liang C."/>
            <person name="Lipzen A."/>
            <person name="Lutzoni F."/>
            <person name="Magnuson J."/>
            <person name="Mondo S."/>
            <person name="Nolan M."/>
            <person name="Ohm R."/>
            <person name="Pangilinan J."/>
            <person name="Park H.-J.H."/>
            <person name="Ramirez L."/>
            <person name="Alfaro M."/>
            <person name="Sun H."/>
            <person name="Tritt A."/>
            <person name="Yoshinaga Y."/>
            <person name="Zwiers L.-H.L."/>
            <person name="Turgeon B.G."/>
            <person name="Goodwin S.B."/>
            <person name="Spatafora J.W."/>
            <person name="Crous P.W."/>
            <person name="Grigoriev I.V."/>
        </authorList>
    </citation>
    <scope>NUCLEOTIDE SEQUENCE [LARGE SCALE GENOMIC DNA]</scope>
    <source>
        <strain evidence="4 5">CBS 611.86</strain>
    </source>
</reference>
<dbReference type="PANTHER" id="PTHR20882:SF14">
    <property type="entry name" value="CYTOPLASMIC TRNA 2-THIOLATION PROTEIN 2"/>
    <property type="match status" value="1"/>
</dbReference>
<comment type="similarity">
    <text evidence="3">Belongs to the CTU2/NCS2 family.</text>
</comment>
<dbReference type="Proteomes" id="UP000481861">
    <property type="component" value="Unassembled WGS sequence"/>
</dbReference>
<name>A0A7C8MB26_9PLEO</name>
<dbReference type="GO" id="GO:0016783">
    <property type="term" value="F:sulfurtransferase activity"/>
    <property type="evidence" value="ECO:0007669"/>
    <property type="project" value="TreeGrafter"/>
</dbReference>
<protein>
    <recommendedName>
        <fullName evidence="3">Cytoplasmic tRNA 2-thiolation protein 2</fullName>
    </recommendedName>
</protein>
<proteinExistence type="inferred from homology"/>
<dbReference type="OrthoDB" id="25129at2759"/>
<accession>A0A7C8MB26</accession>
<sequence length="387" mass="42313">MPGTHVSAVSEQSCRRCKDAAAVVVVRREPLCVECFVKYVHTKTIKRMESFRVRFAAQDQQRRILLPLSFGVSSVTLLHILDHHLTTQTTRTGRTGFALDVVFVDTLGLENPFPSESLLAQAKGKYPDHRYTSLPLYDVFRLLPNESSLHNLVPGLDLPNNLPVSEQLTSLINSLPSATARADVLYTLRTRLIVEHAKSTGCETIIWGDSTTKLAEKTLAETAKGRGFSLPWQVADGESPFGITFHYPLRDLLKKELVAYVDIASPSLSALIEQSSSASAQASLSSKNTTIDDLMKQYFESVEENFPSIVSNVVRTTGKLQASSSSPSDPHCSLCGMPVTDGRFGIHGWGGDQQDGSDFPSGEGNSRLCYGCTRSMPLSAMTINGRS</sequence>